<keyword evidence="3" id="KW-1185">Reference proteome</keyword>
<dbReference type="Pfam" id="PF00144">
    <property type="entry name" value="Beta-lactamase"/>
    <property type="match status" value="1"/>
</dbReference>
<dbReference type="GO" id="GO:0008233">
    <property type="term" value="F:peptidase activity"/>
    <property type="evidence" value="ECO:0007669"/>
    <property type="project" value="TreeGrafter"/>
</dbReference>
<dbReference type="PANTHER" id="PTHR46520">
    <property type="entry name" value="SERINE BETA-LACTAMASE-LIKE PROTEIN LACTB, MITOCHONDRIAL"/>
    <property type="match status" value="1"/>
</dbReference>
<dbReference type="Gene3D" id="3.40.710.10">
    <property type="entry name" value="DD-peptidase/beta-lactamase superfamily"/>
    <property type="match status" value="1"/>
</dbReference>
<dbReference type="AlphaFoldDB" id="A0AAF0CBA7"/>
<dbReference type="InterPro" id="IPR052794">
    <property type="entry name" value="Mito_Ser_Protease_LACTB"/>
</dbReference>
<dbReference type="InterPro" id="IPR012338">
    <property type="entry name" value="Beta-lactam/transpept-like"/>
</dbReference>
<proteinExistence type="predicted"/>
<dbReference type="GO" id="GO:0019216">
    <property type="term" value="P:regulation of lipid metabolic process"/>
    <property type="evidence" value="ECO:0007669"/>
    <property type="project" value="TreeGrafter"/>
</dbReference>
<feature type="domain" description="Beta-lactamase-related" evidence="1">
    <location>
        <begin position="8"/>
        <end position="338"/>
    </location>
</feature>
<accession>A0AAF0CBA7</accession>
<name>A0AAF0CBA7_9PROT</name>
<dbReference type="Proteomes" id="UP001214043">
    <property type="component" value="Chromosome"/>
</dbReference>
<dbReference type="RefSeq" id="WP_274492232.1">
    <property type="nucleotide sequence ID" value="NZ_CP118166.1"/>
</dbReference>
<evidence type="ECO:0000313" key="2">
    <source>
        <dbReference type="EMBL" id="WDI30430.1"/>
    </source>
</evidence>
<reference evidence="2" key="1">
    <citation type="submission" date="2023-02" db="EMBL/GenBank/DDBJ databases">
        <title>Genome sequence of Hyphococcus flavus.</title>
        <authorList>
            <person name="Rong J.-C."/>
            <person name="Zhao Q."/>
            <person name="Yi M."/>
            <person name="Wu J.-Y."/>
        </authorList>
    </citation>
    <scope>NUCLEOTIDE SEQUENCE</scope>
    <source>
        <strain evidence="2">MCCC 1K03223</strain>
    </source>
</reference>
<dbReference type="PANTHER" id="PTHR46520:SF1">
    <property type="entry name" value="SERINE BETA-LACTAMASE-LIKE PROTEIN LACTB, MITOCHONDRIAL"/>
    <property type="match status" value="1"/>
</dbReference>
<sequence length="360" mass="39470">MTSVAQADALLEKILDADGGPGVMAAVIKDDALVWSGAAGIADLEHNIPLEHDHKLRIGSVSKPITAVLTLLMAQESELELEADIRNYVPEFTEKQGVVTIHQLASHTAGVRHYDFSNFFEANNVVYHSSLTDALNTFSEEPLLAAPGEKFIYSSLGYNLIGAAIESVADETFSNVLSAQLTSPLNLAGTTVDNSLEIIPNRSGFYTVTMKNPVFPWMNDNEVINTIMRDSSDYYPSGGILSTAEDLARFTYSTFNSNLLHTESREMLVTPVRLNDGSIAALPRGDKSVPYGFGWEIHESSNNEPRYYAHGGETNGAYAFIRYYPDQKLAVAAIANYNMMGREPAFFKVLAAELPQIFLK</sequence>
<keyword evidence="2" id="KW-0378">Hydrolase</keyword>
<dbReference type="GO" id="GO:0006508">
    <property type="term" value="P:proteolysis"/>
    <property type="evidence" value="ECO:0007669"/>
    <property type="project" value="TreeGrafter"/>
</dbReference>
<evidence type="ECO:0000313" key="3">
    <source>
        <dbReference type="Proteomes" id="UP001214043"/>
    </source>
</evidence>
<dbReference type="KEGG" id="hfl:PUV54_10720"/>
<dbReference type="InterPro" id="IPR001466">
    <property type="entry name" value="Beta-lactam-related"/>
</dbReference>
<dbReference type="EMBL" id="CP118166">
    <property type="protein sequence ID" value="WDI30430.1"/>
    <property type="molecule type" value="Genomic_DNA"/>
</dbReference>
<dbReference type="SUPFAM" id="SSF56601">
    <property type="entry name" value="beta-lactamase/transpeptidase-like"/>
    <property type="match status" value="1"/>
</dbReference>
<evidence type="ECO:0000259" key="1">
    <source>
        <dbReference type="Pfam" id="PF00144"/>
    </source>
</evidence>
<organism evidence="2 3">
    <name type="scientific">Hyphococcus flavus</name>
    <dbReference type="NCBI Taxonomy" id="1866326"/>
    <lineage>
        <taxon>Bacteria</taxon>
        <taxon>Pseudomonadati</taxon>
        <taxon>Pseudomonadota</taxon>
        <taxon>Alphaproteobacteria</taxon>
        <taxon>Parvularculales</taxon>
        <taxon>Parvularculaceae</taxon>
        <taxon>Hyphococcus</taxon>
    </lineage>
</organism>
<gene>
    <name evidence="2" type="ORF">PUV54_10720</name>
</gene>
<protein>
    <submittedName>
        <fullName evidence="2">Serine hydrolase</fullName>
    </submittedName>
</protein>